<proteinExistence type="predicted"/>
<reference evidence="1 2" key="1">
    <citation type="submission" date="2020-07" db="EMBL/GenBank/DDBJ databases">
        <title>Taxonomic proposal: Crassvirales, a new order of highly abundant and diverse bacterial viruses.</title>
        <authorList>
            <person name="Shkoporov A.N."/>
            <person name="Stockdale S.R."/>
            <person name="Guerin E."/>
            <person name="Ross R.P."/>
            <person name="Hill C."/>
        </authorList>
    </citation>
    <scope>NUCLEOTIDE SEQUENCE [LARGE SCALE GENOMIC DNA]</scope>
</reference>
<dbReference type="RefSeq" id="YP_010113078.1">
    <property type="nucleotide sequence ID" value="NC_055899.1"/>
</dbReference>
<dbReference type="KEGG" id="vg:65131581"/>
<dbReference type="Proteomes" id="UP000593974">
    <property type="component" value="Segment"/>
</dbReference>
<accession>A0A7M1RSY6</accession>
<evidence type="ECO:0000313" key="2">
    <source>
        <dbReference type="Proteomes" id="UP000593974"/>
    </source>
</evidence>
<keyword evidence="2" id="KW-1185">Reference proteome</keyword>
<dbReference type="EMBL" id="MT774406">
    <property type="protein sequence ID" value="QOR57438.1"/>
    <property type="molecule type" value="Genomic_DNA"/>
</dbReference>
<organism evidence="1 2">
    <name type="scientific">uncultured phage cr124_1</name>
    <dbReference type="NCBI Taxonomy" id="2772090"/>
    <lineage>
        <taxon>Viruses</taxon>
        <taxon>Duplodnaviria</taxon>
        <taxon>Heunggongvirae</taxon>
        <taxon>Uroviricota</taxon>
        <taxon>Caudoviricetes</taxon>
        <taxon>Crassvirales</taxon>
        <taxon>Suoliviridae</taxon>
        <taxon>Oafivirinae</taxon>
        <taxon>Burzaovirus</taxon>
        <taxon>Burzaovirus faecalis</taxon>
    </lineage>
</organism>
<evidence type="ECO:0000313" key="1">
    <source>
        <dbReference type="EMBL" id="QOR57438.1"/>
    </source>
</evidence>
<name>A0A7M1RSY6_9CAUD</name>
<dbReference type="GeneID" id="65131581"/>
<sequence>MSKQCKVLIPLLGENMMLEDISEDVGFYDAYTSNIDKPYLDSHIFLVYSNLCHTDERWYTDRKIKGLSTYYGSDTIYIKDKPFTVYILKVIPKKYLDIMDGIVNLTTKERDKINKFWCCTDNYINRFICDKYNKISCEESNLPLNDNYVTLDDVYFENEKSSGLLIET</sequence>
<protein>
    <submittedName>
        <fullName evidence="1">Uncharacterized protein</fullName>
    </submittedName>
</protein>